<dbReference type="AlphaFoldDB" id="A0A452J1R4"/>
<evidence type="ECO:0000313" key="3">
    <source>
        <dbReference type="Proteomes" id="UP000291020"/>
    </source>
</evidence>
<dbReference type="PANTHER" id="PTHR46888">
    <property type="entry name" value="ZINC KNUCKLE DOMAINCONTAINING PROTEIN-RELATED"/>
    <property type="match status" value="1"/>
</dbReference>
<reference evidence="2" key="3">
    <citation type="submission" date="2025-09" db="UniProtKB">
        <authorList>
            <consortium name="Ensembl"/>
        </authorList>
    </citation>
    <scope>IDENTIFICATION</scope>
</reference>
<dbReference type="STRING" id="38772.ENSGAGP00000034234"/>
<name>A0A452J1R4_9SAUR</name>
<protein>
    <recommendedName>
        <fullName evidence="1">SCAN box domain-containing protein</fullName>
    </recommendedName>
</protein>
<reference evidence="3" key="1">
    <citation type="journal article" date="2017" name="PLoS ONE">
        <title>The Agassiz's desert tortoise genome provides a resource for the conservation of a threatened species.</title>
        <authorList>
            <person name="Tollis M."/>
            <person name="DeNardo D.F."/>
            <person name="Cornelius J.A."/>
            <person name="Dolby G.A."/>
            <person name="Edwards T."/>
            <person name="Henen B.T."/>
            <person name="Karl A.E."/>
            <person name="Murphy R.W."/>
            <person name="Kusumi K."/>
        </authorList>
    </citation>
    <scope>NUCLEOTIDE SEQUENCE [LARGE SCALE GENOMIC DNA]</scope>
</reference>
<dbReference type="SMART" id="SM00431">
    <property type="entry name" value="SCAN"/>
    <property type="match status" value="1"/>
</dbReference>
<dbReference type="Gene3D" id="1.10.4020.10">
    <property type="entry name" value="DNA breaking-rejoining enzymes"/>
    <property type="match status" value="1"/>
</dbReference>
<reference evidence="2" key="2">
    <citation type="submission" date="2025-08" db="UniProtKB">
        <authorList>
            <consortium name="Ensembl"/>
        </authorList>
    </citation>
    <scope>IDENTIFICATION</scope>
</reference>
<dbReference type="InterPro" id="IPR038269">
    <property type="entry name" value="SCAN_sf"/>
</dbReference>
<feature type="domain" description="SCAN box" evidence="1">
    <location>
        <begin position="74"/>
        <end position="152"/>
    </location>
</feature>
<evidence type="ECO:0000313" key="2">
    <source>
        <dbReference type="Ensembl" id="ENSGAGP00000034234.1"/>
    </source>
</evidence>
<keyword evidence="3" id="KW-1185">Reference proteome</keyword>
<proteinExistence type="predicted"/>
<dbReference type="CDD" id="cd07936">
    <property type="entry name" value="SCAN"/>
    <property type="match status" value="1"/>
</dbReference>
<dbReference type="InterPro" id="IPR003309">
    <property type="entry name" value="SCAN_dom"/>
</dbReference>
<evidence type="ECO:0000259" key="1">
    <source>
        <dbReference type="PROSITE" id="PS50804"/>
    </source>
</evidence>
<dbReference type="Proteomes" id="UP000291020">
    <property type="component" value="Unassembled WGS sequence"/>
</dbReference>
<dbReference type="Ensembl" id="ENSGAGT00000038761.1">
    <property type="protein sequence ID" value="ENSGAGP00000034234.1"/>
    <property type="gene ID" value="ENSGAGG00000024317.1"/>
</dbReference>
<dbReference type="PROSITE" id="PS50804">
    <property type="entry name" value="SCAN_BOX"/>
    <property type="match status" value="1"/>
</dbReference>
<organism evidence="2 3">
    <name type="scientific">Gopherus agassizii</name>
    <name type="common">Agassiz's desert tortoise</name>
    <dbReference type="NCBI Taxonomy" id="38772"/>
    <lineage>
        <taxon>Eukaryota</taxon>
        <taxon>Metazoa</taxon>
        <taxon>Chordata</taxon>
        <taxon>Craniata</taxon>
        <taxon>Vertebrata</taxon>
        <taxon>Euteleostomi</taxon>
        <taxon>Archelosauria</taxon>
        <taxon>Testudinata</taxon>
        <taxon>Testudines</taxon>
        <taxon>Cryptodira</taxon>
        <taxon>Durocryptodira</taxon>
        <taxon>Testudinoidea</taxon>
        <taxon>Testudinidae</taxon>
        <taxon>Gopherus</taxon>
    </lineage>
</organism>
<accession>A0A452J1R4</accession>
<sequence length="175" mass="19482">MGPGNNPEAFLVTFEQVAVVAGWSPDQWASILAPYLTGTAQAVYRDLSAEAAQDYSQVKSAILDALDVNLETFRQRFRSLTYPTGAWPRMVAQELRETCRRWLQPEHRTSEELAEQVILEQFTHILPSQGRAWVLCHRPATLTIAVTLMEDFLAAEAPGGPSWSSNPTRDGTPKP</sequence>
<dbReference type="Pfam" id="PF02023">
    <property type="entry name" value="SCAN"/>
    <property type="match status" value="1"/>
</dbReference>
<dbReference type="SUPFAM" id="SSF47353">
    <property type="entry name" value="Retrovirus capsid dimerization domain-like"/>
    <property type="match status" value="1"/>
</dbReference>
<dbReference type="PANTHER" id="PTHR46888:SF1">
    <property type="entry name" value="RIBONUCLEASE H"/>
    <property type="match status" value="1"/>
</dbReference>